<dbReference type="InterPro" id="IPR005135">
    <property type="entry name" value="Endo/exonuclease/phosphatase"/>
</dbReference>
<dbReference type="InterPro" id="IPR036691">
    <property type="entry name" value="Endo/exonu/phosph_ase_sf"/>
</dbReference>
<evidence type="ECO:0000313" key="2">
    <source>
        <dbReference type="EMBL" id="CAE7645653.1"/>
    </source>
</evidence>
<protein>
    <recommendedName>
        <fullName evidence="1">Endonuclease/exonuclease/phosphatase domain-containing protein</fullName>
    </recommendedName>
</protein>
<reference evidence="2" key="1">
    <citation type="submission" date="2021-02" db="EMBL/GenBank/DDBJ databases">
        <authorList>
            <person name="Dougan E. K."/>
            <person name="Rhodes N."/>
            <person name="Thang M."/>
            <person name="Chan C."/>
        </authorList>
    </citation>
    <scope>NUCLEOTIDE SEQUENCE</scope>
</reference>
<feature type="domain" description="Endonuclease/exonuclease/phosphatase" evidence="1">
    <location>
        <begin position="1"/>
        <end position="213"/>
    </location>
</feature>
<dbReference type="AlphaFoldDB" id="A0A812VQ02"/>
<evidence type="ECO:0000313" key="3">
    <source>
        <dbReference type="Proteomes" id="UP000649617"/>
    </source>
</evidence>
<dbReference type="Gene3D" id="3.60.10.10">
    <property type="entry name" value="Endonuclease/exonuclease/phosphatase"/>
    <property type="match status" value="1"/>
</dbReference>
<accession>A0A812VQ02</accession>
<dbReference type="Proteomes" id="UP000649617">
    <property type="component" value="Unassembled WGS sequence"/>
</dbReference>
<dbReference type="SUPFAM" id="SSF56219">
    <property type="entry name" value="DNase I-like"/>
    <property type="match status" value="1"/>
</dbReference>
<name>A0A812VQ02_SYMPI</name>
<gene>
    <name evidence="2" type="ORF">SPIL2461_LOCUS17158</name>
</gene>
<comment type="caution">
    <text evidence="2">The sequence shown here is derived from an EMBL/GenBank/DDBJ whole genome shotgun (WGS) entry which is preliminary data.</text>
</comment>
<sequence>MAFNVYYAALGREDRMDGIAQAIADMTPDIAVITEQWKEKPTILEKIKQKTGKYYEFCKGGEQEKWWDGDILYRADLFEVVKDSIMDWGANRGLSWAVLKHRDSGKQVLVYGAHPVCCGNEPIHLENALEFAEHAKKTVAEFADTPIVYMGDFNALEDWKSTRLYLGAEVWEGSRSYKIDFKFRDAFRDVNAAHVSATTHNSGARLDYIFLERGDERPQPITQGGDSGFRVWALGYRVLSLGFRV</sequence>
<dbReference type="Pfam" id="PF03372">
    <property type="entry name" value="Exo_endo_phos"/>
    <property type="match status" value="1"/>
</dbReference>
<organism evidence="2 3">
    <name type="scientific">Symbiodinium pilosum</name>
    <name type="common">Dinoflagellate</name>
    <dbReference type="NCBI Taxonomy" id="2952"/>
    <lineage>
        <taxon>Eukaryota</taxon>
        <taxon>Sar</taxon>
        <taxon>Alveolata</taxon>
        <taxon>Dinophyceae</taxon>
        <taxon>Suessiales</taxon>
        <taxon>Symbiodiniaceae</taxon>
        <taxon>Symbiodinium</taxon>
    </lineage>
</organism>
<dbReference type="OrthoDB" id="437586at2759"/>
<evidence type="ECO:0000259" key="1">
    <source>
        <dbReference type="Pfam" id="PF03372"/>
    </source>
</evidence>
<proteinExistence type="predicted"/>
<keyword evidence="3" id="KW-1185">Reference proteome</keyword>
<dbReference type="GO" id="GO:0003824">
    <property type="term" value="F:catalytic activity"/>
    <property type="evidence" value="ECO:0007669"/>
    <property type="project" value="InterPro"/>
</dbReference>
<dbReference type="EMBL" id="CAJNIZ010042983">
    <property type="protein sequence ID" value="CAE7645653.1"/>
    <property type="molecule type" value="Genomic_DNA"/>
</dbReference>